<dbReference type="NCBIfam" id="TIGR00338">
    <property type="entry name" value="serB"/>
    <property type="match status" value="1"/>
</dbReference>
<proteinExistence type="inferred from homology"/>
<dbReference type="AlphaFoldDB" id="A0AAN8PBJ5"/>
<evidence type="ECO:0000256" key="7">
    <source>
        <dbReference type="ARBA" id="ARBA00022723"/>
    </source>
</evidence>
<evidence type="ECO:0000256" key="8">
    <source>
        <dbReference type="ARBA" id="ARBA00022801"/>
    </source>
</evidence>
<dbReference type="GO" id="GO:0005737">
    <property type="term" value="C:cytoplasm"/>
    <property type="evidence" value="ECO:0007669"/>
    <property type="project" value="TreeGrafter"/>
</dbReference>
<name>A0AAN8PBJ5_POLSC</name>
<dbReference type="CDD" id="cd04309">
    <property type="entry name" value="HAD_PSP_eu"/>
    <property type="match status" value="1"/>
</dbReference>
<dbReference type="InterPro" id="IPR036412">
    <property type="entry name" value="HAD-like_sf"/>
</dbReference>
<evidence type="ECO:0000256" key="1">
    <source>
        <dbReference type="ARBA" id="ARBA00001946"/>
    </source>
</evidence>
<dbReference type="Gene3D" id="1.10.150.210">
    <property type="entry name" value="Phosphoserine phosphatase, domain 2"/>
    <property type="match status" value="1"/>
</dbReference>
<dbReference type="FunFam" id="3.40.50.1000:FF:000077">
    <property type="entry name" value="Phosphoserine phosphatase, chloroplastic"/>
    <property type="match status" value="1"/>
</dbReference>
<dbReference type="Proteomes" id="UP001372834">
    <property type="component" value="Unassembled WGS sequence"/>
</dbReference>
<keyword evidence="10" id="KW-0718">Serine biosynthesis</keyword>
<keyword evidence="9" id="KW-0460">Magnesium</keyword>
<feature type="active site" description="Proton donor" evidence="12">
    <location>
        <position position="19"/>
    </location>
</feature>
<evidence type="ECO:0000256" key="2">
    <source>
        <dbReference type="ARBA" id="ARBA00005135"/>
    </source>
</evidence>
<evidence type="ECO:0000256" key="10">
    <source>
        <dbReference type="ARBA" id="ARBA00023299"/>
    </source>
</evidence>
<evidence type="ECO:0000313" key="14">
    <source>
        <dbReference type="Proteomes" id="UP001372834"/>
    </source>
</evidence>
<evidence type="ECO:0000256" key="9">
    <source>
        <dbReference type="ARBA" id="ARBA00022842"/>
    </source>
</evidence>
<evidence type="ECO:0000256" key="5">
    <source>
        <dbReference type="ARBA" id="ARBA00015196"/>
    </source>
</evidence>
<accession>A0AAN8PBJ5</accession>
<evidence type="ECO:0000256" key="6">
    <source>
        <dbReference type="ARBA" id="ARBA00022605"/>
    </source>
</evidence>
<evidence type="ECO:0000256" key="3">
    <source>
        <dbReference type="ARBA" id="ARBA00009184"/>
    </source>
</evidence>
<keyword evidence="6" id="KW-0028">Amino-acid biosynthesis</keyword>
<keyword evidence="7" id="KW-0479">Metal-binding</keyword>
<protein>
    <recommendedName>
        <fullName evidence="5">Phosphoserine phosphatase</fullName>
        <ecNumber evidence="4">3.1.3.3</ecNumber>
    </recommendedName>
    <alternativeName>
        <fullName evidence="11">O-phosphoserine phosphohydrolase</fullName>
    </alternativeName>
</protein>
<feature type="active site" description="Nucleophile" evidence="12">
    <location>
        <position position="17"/>
    </location>
</feature>
<dbReference type="Gene3D" id="3.40.50.1000">
    <property type="entry name" value="HAD superfamily/HAD-like"/>
    <property type="match status" value="1"/>
</dbReference>
<evidence type="ECO:0000256" key="11">
    <source>
        <dbReference type="ARBA" id="ARBA00031693"/>
    </source>
</evidence>
<dbReference type="PANTHER" id="PTHR43344:SF2">
    <property type="entry name" value="PHOSPHOSERINE PHOSPHATASE"/>
    <property type="match status" value="1"/>
</dbReference>
<keyword evidence="8" id="KW-0378">Hydrolase</keyword>
<evidence type="ECO:0000256" key="12">
    <source>
        <dbReference type="PIRSR" id="PIRSR604469-1"/>
    </source>
</evidence>
<evidence type="ECO:0000313" key="13">
    <source>
        <dbReference type="EMBL" id="KAK6626191.1"/>
    </source>
</evidence>
<dbReference type="NCBIfam" id="TIGR01488">
    <property type="entry name" value="HAD-SF-IB"/>
    <property type="match status" value="1"/>
</dbReference>
<comment type="similarity">
    <text evidence="3">Belongs to the HAD-like hydrolase superfamily. SerB family.</text>
</comment>
<dbReference type="SUPFAM" id="SSF56784">
    <property type="entry name" value="HAD-like"/>
    <property type="match status" value="1"/>
</dbReference>
<evidence type="ECO:0000256" key="4">
    <source>
        <dbReference type="ARBA" id="ARBA00012640"/>
    </source>
</evidence>
<dbReference type="InterPro" id="IPR023214">
    <property type="entry name" value="HAD_sf"/>
</dbReference>
<comment type="caution">
    <text evidence="13">The sequence shown here is derived from an EMBL/GenBank/DDBJ whole genome shotgun (WGS) entry which is preliminary data.</text>
</comment>
<dbReference type="EMBL" id="JAWJWE010000037">
    <property type="protein sequence ID" value="KAK6626191.1"/>
    <property type="molecule type" value="Genomic_DNA"/>
</dbReference>
<comment type="pathway">
    <text evidence="2">Amino-acid biosynthesis; L-serine biosynthesis; L-serine from 3-phospho-D-glycerate: step 3/3.</text>
</comment>
<dbReference type="PANTHER" id="PTHR43344">
    <property type="entry name" value="PHOSPHOSERINE PHOSPHATASE"/>
    <property type="match status" value="1"/>
</dbReference>
<dbReference type="GO" id="GO:0006564">
    <property type="term" value="P:L-serine biosynthetic process"/>
    <property type="evidence" value="ECO:0007669"/>
    <property type="project" value="UniProtKB-KW"/>
</dbReference>
<reference evidence="13 14" key="1">
    <citation type="submission" date="2023-10" db="EMBL/GenBank/DDBJ databases">
        <title>Genomes of two closely related lineages of the louse Polyplax serrata with different host specificities.</title>
        <authorList>
            <person name="Martinu J."/>
            <person name="Tarabai H."/>
            <person name="Stefka J."/>
            <person name="Hypsa V."/>
        </authorList>
    </citation>
    <scope>NUCLEOTIDE SEQUENCE [LARGE SCALE GENOMIC DNA]</scope>
    <source>
        <strain evidence="13">HR10_N</strain>
    </source>
</reference>
<dbReference type="GO" id="GO:0036424">
    <property type="term" value="F:L-phosphoserine phosphatase activity"/>
    <property type="evidence" value="ECO:0007669"/>
    <property type="project" value="InterPro"/>
</dbReference>
<organism evidence="13 14">
    <name type="scientific">Polyplax serrata</name>
    <name type="common">Common mouse louse</name>
    <dbReference type="NCBI Taxonomy" id="468196"/>
    <lineage>
        <taxon>Eukaryota</taxon>
        <taxon>Metazoa</taxon>
        <taxon>Ecdysozoa</taxon>
        <taxon>Arthropoda</taxon>
        <taxon>Hexapoda</taxon>
        <taxon>Insecta</taxon>
        <taxon>Pterygota</taxon>
        <taxon>Neoptera</taxon>
        <taxon>Paraneoptera</taxon>
        <taxon>Psocodea</taxon>
        <taxon>Troctomorpha</taxon>
        <taxon>Phthiraptera</taxon>
        <taxon>Anoplura</taxon>
        <taxon>Polyplacidae</taxon>
        <taxon>Polyplax</taxon>
    </lineage>
</organism>
<sequence length="222" mass="24899">MEEVKKIWRTADSVMFDVDSTVVTEEGIDELAKFCGKGTEISKITVEAMNMGLDYREALKLRLELMALTEQQLNDFLREHPISFTPGIENLVKLLKQRNVDVYLVSGGFRRIIEPIRQRLELPEENVFANSIFFTAGKYTGFDINEPTSRNGGKAEVASLLKKKFGYKRLVMIGDGATDAEACPPADAFIGFGGNVVRESVKAKAKWFVTSFQEVIDELNMS</sequence>
<dbReference type="GO" id="GO:0000287">
    <property type="term" value="F:magnesium ion binding"/>
    <property type="evidence" value="ECO:0007669"/>
    <property type="project" value="TreeGrafter"/>
</dbReference>
<dbReference type="InterPro" id="IPR004469">
    <property type="entry name" value="PSP"/>
</dbReference>
<comment type="cofactor">
    <cofactor evidence="1">
        <name>Mg(2+)</name>
        <dbReference type="ChEBI" id="CHEBI:18420"/>
    </cofactor>
</comment>
<dbReference type="Pfam" id="PF12710">
    <property type="entry name" value="HAD"/>
    <property type="match status" value="1"/>
</dbReference>
<gene>
    <name evidence="13" type="ORF">RUM43_006497</name>
</gene>
<dbReference type="EC" id="3.1.3.3" evidence="4"/>
<dbReference type="InterPro" id="IPR050582">
    <property type="entry name" value="HAD-like_SerB"/>
</dbReference>